<accession>A0AAN7JVB8</accession>
<evidence type="ECO:0000313" key="2">
    <source>
        <dbReference type="Proteomes" id="UP001345219"/>
    </source>
</evidence>
<sequence>MGNKSILTHMAFVEFAMAESAIIALNCSGMLLGTQPMRVNPSKTPVRARVARPSSI</sequence>
<dbReference type="InterPro" id="IPR035979">
    <property type="entry name" value="RBD_domain_sf"/>
</dbReference>
<proteinExistence type="predicted"/>
<dbReference type="InterPro" id="IPR012677">
    <property type="entry name" value="Nucleotide-bd_a/b_plait_sf"/>
</dbReference>
<organism evidence="1 2">
    <name type="scientific">Trapa incisa</name>
    <dbReference type="NCBI Taxonomy" id="236973"/>
    <lineage>
        <taxon>Eukaryota</taxon>
        <taxon>Viridiplantae</taxon>
        <taxon>Streptophyta</taxon>
        <taxon>Embryophyta</taxon>
        <taxon>Tracheophyta</taxon>
        <taxon>Spermatophyta</taxon>
        <taxon>Magnoliopsida</taxon>
        <taxon>eudicotyledons</taxon>
        <taxon>Gunneridae</taxon>
        <taxon>Pentapetalae</taxon>
        <taxon>rosids</taxon>
        <taxon>malvids</taxon>
        <taxon>Myrtales</taxon>
        <taxon>Lythraceae</taxon>
        <taxon>Trapa</taxon>
    </lineage>
</organism>
<dbReference type="AlphaFoldDB" id="A0AAN7JVB8"/>
<dbReference type="Gene3D" id="3.30.70.330">
    <property type="match status" value="1"/>
</dbReference>
<protein>
    <submittedName>
        <fullName evidence="1">Uncharacterized protein</fullName>
    </submittedName>
</protein>
<dbReference type="Proteomes" id="UP001345219">
    <property type="component" value="Chromosome 16"/>
</dbReference>
<reference evidence="1 2" key="1">
    <citation type="journal article" date="2023" name="Hortic Res">
        <title>Pangenome of water caltrop reveals structural variations and asymmetric subgenome divergence after allopolyploidization.</title>
        <authorList>
            <person name="Zhang X."/>
            <person name="Chen Y."/>
            <person name="Wang L."/>
            <person name="Yuan Y."/>
            <person name="Fang M."/>
            <person name="Shi L."/>
            <person name="Lu R."/>
            <person name="Comes H.P."/>
            <person name="Ma Y."/>
            <person name="Chen Y."/>
            <person name="Huang G."/>
            <person name="Zhou Y."/>
            <person name="Zheng Z."/>
            <person name="Qiu Y."/>
        </authorList>
    </citation>
    <scope>NUCLEOTIDE SEQUENCE [LARGE SCALE GENOMIC DNA]</scope>
    <source>
        <tissue evidence="1">Roots</tissue>
    </source>
</reference>
<comment type="caution">
    <text evidence="1">The sequence shown here is derived from an EMBL/GenBank/DDBJ whole genome shotgun (WGS) entry which is preliminary data.</text>
</comment>
<dbReference type="SUPFAM" id="SSF54928">
    <property type="entry name" value="RNA-binding domain, RBD"/>
    <property type="match status" value="1"/>
</dbReference>
<name>A0AAN7JVB8_9MYRT</name>
<keyword evidence="2" id="KW-1185">Reference proteome</keyword>
<dbReference type="GO" id="GO:0003676">
    <property type="term" value="F:nucleic acid binding"/>
    <property type="evidence" value="ECO:0007669"/>
    <property type="project" value="InterPro"/>
</dbReference>
<dbReference type="EMBL" id="JAXIOK010000016">
    <property type="protein sequence ID" value="KAK4753400.1"/>
    <property type="molecule type" value="Genomic_DNA"/>
</dbReference>
<evidence type="ECO:0000313" key="1">
    <source>
        <dbReference type="EMBL" id="KAK4753400.1"/>
    </source>
</evidence>
<gene>
    <name evidence="1" type="ORF">SAY87_022198</name>
</gene>